<evidence type="ECO:0000313" key="2">
    <source>
        <dbReference type="EMBL" id="STZ13530.1"/>
    </source>
</evidence>
<reference evidence="2 4" key="2">
    <citation type="submission" date="2018-06" db="EMBL/GenBank/DDBJ databases">
        <authorList>
            <consortium name="Pathogen Informatics"/>
            <person name="Doyle S."/>
        </authorList>
    </citation>
    <scope>NUCLEOTIDE SEQUENCE [LARGE SCALE GENOMIC DNA]</scope>
    <source>
        <strain evidence="2 4">NCTC10293</strain>
    </source>
</reference>
<keyword evidence="3" id="KW-1185">Reference proteome</keyword>
<organism evidence="1 3">
    <name type="scientific">Moraxella caviae</name>
    <dbReference type="NCBI Taxonomy" id="34060"/>
    <lineage>
        <taxon>Bacteria</taxon>
        <taxon>Pseudomonadati</taxon>
        <taxon>Pseudomonadota</taxon>
        <taxon>Gammaproteobacteria</taxon>
        <taxon>Moraxellales</taxon>
        <taxon>Moraxellaceae</taxon>
        <taxon>Moraxella</taxon>
    </lineage>
</organism>
<gene>
    <name evidence="1" type="ORF">B0181_11825</name>
    <name evidence="2" type="ORF">NCTC10293_01104</name>
</gene>
<evidence type="ECO:0000313" key="3">
    <source>
        <dbReference type="Proteomes" id="UP000190435"/>
    </source>
</evidence>
<reference evidence="1 3" key="1">
    <citation type="submission" date="2017-02" db="EMBL/GenBank/DDBJ databases">
        <title>Draft genome sequence of Moraxella caviae CCUG 355 type strain.</title>
        <authorList>
            <person name="Engstrom-Jakobsson H."/>
            <person name="Salva-Serra F."/>
            <person name="Thorell K."/>
            <person name="Gonzales-Siles L."/>
            <person name="Karlsson R."/>
            <person name="Boulund F."/>
            <person name="Engstrand L."/>
            <person name="Moore E."/>
        </authorList>
    </citation>
    <scope>NUCLEOTIDE SEQUENCE [LARGE SCALE GENOMIC DNA]</scope>
    <source>
        <strain evidence="1 3">CCUG 355</strain>
    </source>
</reference>
<protein>
    <submittedName>
        <fullName evidence="1">Uncharacterized protein</fullName>
    </submittedName>
</protein>
<sequence>MCDADNELQEWDKLCNARQVEWLLSHLRKARYLYDIQDEDYSLGATMHFVVDCVKVFIEEPTPLHYLSLIQTENMMLGALIAKGANFAPVGWGRLWEARNHLPSLRDALEVAVAENDYLFDFRFFSDSDFDPTCI</sequence>
<proteinExistence type="predicted"/>
<dbReference type="EMBL" id="MUXU01000114">
    <property type="protein sequence ID" value="OOR85911.1"/>
    <property type="molecule type" value="Genomic_DNA"/>
</dbReference>
<name>A0A1S9ZS83_9GAMM</name>
<dbReference type="EMBL" id="UGQE01000002">
    <property type="protein sequence ID" value="STZ13530.1"/>
    <property type="molecule type" value="Genomic_DNA"/>
</dbReference>
<dbReference type="Proteomes" id="UP000255279">
    <property type="component" value="Unassembled WGS sequence"/>
</dbReference>
<accession>A0A1S9ZS83</accession>
<dbReference type="STRING" id="34060.B0181_11825"/>
<evidence type="ECO:0000313" key="1">
    <source>
        <dbReference type="EMBL" id="OOR85911.1"/>
    </source>
</evidence>
<dbReference type="RefSeq" id="WP_078277670.1">
    <property type="nucleotide sequence ID" value="NZ_MUXU01000114.1"/>
</dbReference>
<dbReference type="AlphaFoldDB" id="A0A1S9ZS83"/>
<dbReference type="Proteomes" id="UP000190435">
    <property type="component" value="Unassembled WGS sequence"/>
</dbReference>
<evidence type="ECO:0000313" key="4">
    <source>
        <dbReference type="Proteomes" id="UP000255279"/>
    </source>
</evidence>